<feature type="transmembrane region" description="Helical" evidence="6">
    <location>
        <begin position="190"/>
        <end position="209"/>
    </location>
</feature>
<dbReference type="Pfam" id="PF04515">
    <property type="entry name" value="Choline_transpo"/>
    <property type="match status" value="1"/>
</dbReference>
<evidence type="ECO:0000256" key="1">
    <source>
        <dbReference type="ARBA" id="ARBA00004141"/>
    </source>
</evidence>
<dbReference type="AlphaFoldDB" id="A0AAQ3Q6I1"/>
<comment type="subcellular location">
    <subcellularLocation>
        <location evidence="6">Cell membrane</location>
        <topology evidence="6">Multi-pass membrane protein</topology>
    </subcellularLocation>
    <subcellularLocation>
        <location evidence="1">Membrane</location>
        <topology evidence="1">Multi-pass membrane protein</topology>
    </subcellularLocation>
</comment>
<evidence type="ECO:0000256" key="4">
    <source>
        <dbReference type="ARBA" id="ARBA00022989"/>
    </source>
</evidence>
<keyword evidence="4 6" id="KW-1133">Transmembrane helix</keyword>
<evidence type="ECO:0000313" key="8">
    <source>
        <dbReference type="Proteomes" id="UP001327560"/>
    </source>
</evidence>
<reference evidence="7 8" key="1">
    <citation type="submission" date="2023-10" db="EMBL/GenBank/DDBJ databases">
        <title>Chromosome-scale genome assembly provides insights into flower coloration mechanisms of Canna indica.</title>
        <authorList>
            <person name="Li C."/>
        </authorList>
    </citation>
    <scope>NUCLEOTIDE SEQUENCE [LARGE SCALE GENOMIC DNA]</scope>
    <source>
        <tissue evidence="7">Flower</tissue>
    </source>
</reference>
<dbReference type="PANTHER" id="PTHR12385:SF84">
    <property type="entry name" value="CHOLINE TRANSPORTER-LIKE PROTEIN"/>
    <property type="match status" value="1"/>
</dbReference>
<evidence type="ECO:0000256" key="5">
    <source>
        <dbReference type="ARBA" id="ARBA00023136"/>
    </source>
</evidence>
<keyword evidence="8" id="KW-1185">Reference proteome</keyword>
<protein>
    <recommendedName>
        <fullName evidence="6">Choline transporter-like protein</fullName>
    </recommendedName>
</protein>
<organism evidence="7 8">
    <name type="scientific">Canna indica</name>
    <name type="common">Indian-shot</name>
    <dbReference type="NCBI Taxonomy" id="4628"/>
    <lineage>
        <taxon>Eukaryota</taxon>
        <taxon>Viridiplantae</taxon>
        <taxon>Streptophyta</taxon>
        <taxon>Embryophyta</taxon>
        <taxon>Tracheophyta</taxon>
        <taxon>Spermatophyta</taxon>
        <taxon>Magnoliopsida</taxon>
        <taxon>Liliopsida</taxon>
        <taxon>Zingiberales</taxon>
        <taxon>Cannaceae</taxon>
        <taxon>Canna</taxon>
    </lineage>
</organism>
<dbReference type="PANTHER" id="PTHR12385">
    <property type="entry name" value="CHOLINE TRANSPORTER-LIKE (SLC FAMILY 44)"/>
    <property type="match status" value="1"/>
</dbReference>
<feature type="transmembrane region" description="Helical" evidence="6">
    <location>
        <begin position="121"/>
        <end position="141"/>
    </location>
</feature>
<comment type="similarity">
    <text evidence="2 6">Belongs to the CTL (choline transporter-like) family.</text>
</comment>
<accession>A0AAQ3Q6I1</accession>
<feature type="transmembrane region" description="Helical" evidence="6">
    <location>
        <begin position="375"/>
        <end position="396"/>
    </location>
</feature>
<feature type="transmembrane region" description="Helical" evidence="6">
    <location>
        <begin position="147"/>
        <end position="169"/>
    </location>
</feature>
<evidence type="ECO:0000256" key="6">
    <source>
        <dbReference type="RuleBase" id="RU368066"/>
    </source>
</evidence>
<dbReference type="InterPro" id="IPR007603">
    <property type="entry name" value="Choline_transptr-like"/>
</dbReference>
<gene>
    <name evidence="7" type="ORF">Cni_G08170</name>
</gene>
<comment type="function">
    <text evidence="6">Choline transporter.</text>
</comment>
<sequence>MGDNSVVISVSETTDTRENGRLTPLTRINQIAPTQVVDAAQLNYRRPATRFTSKLAIILFFTHLVTASILILFLSVRGFLSRSPSFHPARWFTSLLTSAVASILVAILWPLLVLRYPAKALRAALLLAPSLAVGVAVLLLADDGGGSLASAVLFLALALVLILYCCWITRRLRHAEEILSAAGASVRPTLVLAKYLGLALLAGLVYFSFWTLGAGGLAAGGASRFAALYVLLLLLSLGWTMQAIRYVVHVAVAQLAYARLAWGTEVAVPTAFDTAAMRVLGQVCFGSAAVPVVVTARVAAQAMGSVAGDSDEFLFSCSSCFMGVADRLVTLVNRWGFVYVAVHRQGLGGASAEIWELFVKQGMDKLIDLDLTGPFCFLCGVVGGGVSAMVAGPWVLEAGEGHVAEATVYAFAVGYFMTRIAMAWPQACVAAYHVVFAENPQNNEMGSCIRERMRQLQTSPN</sequence>
<feature type="transmembrane region" description="Helical" evidence="6">
    <location>
        <begin position="408"/>
        <end position="435"/>
    </location>
</feature>
<name>A0AAQ3Q6I1_9LILI</name>
<dbReference type="Proteomes" id="UP001327560">
    <property type="component" value="Chromosome 2"/>
</dbReference>
<evidence type="ECO:0000256" key="3">
    <source>
        <dbReference type="ARBA" id="ARBA00022692"/>
    </source>
</evidence>
<evidence type="ECO:0000256" key="2">
    <source>
        <dbReference type="ARBA" id="ARBA00007168"/>
    </source>
</evidence>
<keyword evidence="5 6" id="KW-0472">Membrane</keyword>
<proteinExistence type="inferred from homology"/>
<feature type="transmembrane region" description="Helical" evidence="6">
    <location>
        <begin position="55"/>
        <end position="79"/>
    </location>
</feature>
<feature type="transmembrane region" description="Helical" evidence="6">
    <location>
        <begin position="91"/>
        <end position="114"/>
    </location>
</feature>
<evidence type="ECO:0000313" key="7">
    <source>
        <dbReference type="EMBL" id="WOK99458.1"/>
    </source>
</evidence>
<keyword evidence="3 6" id="KW-0812">Transmembrane</keyword>
<dbReference type="GO" id="GO:0022857">
    <property type="term" value="F:transmembrane transporter activity"/>
    <property type="evidence" value="ECO:0007669"/>
    <property type="project" value="UniProtKB-UniRule"/>
</dbReference>
<dbReference type="EMBL" id="CP136891">
    <property type="protein sequence ID" value="WOK99458.1"/>
    <property type="molecule type" value="Genomic_DNA"/>
</dbReference>
<dbReference type="GO" id="GO:0005886">
    <property type="term" value="C:plasma membrane"/>
    <property type="evidence" value="ECO:0007669"/>
    <property type="project" value="UniProtKB-SubCell"/>
</dbReference>